<keyword evidence="2" id="KW-1185">Reference proteome</keyword>
<reference evidence="1" key="1">
    <citation type="submission" date="2022-08" db="EMBL/GenBank/DDBJ databases">
        <authorList>
            <person name="Gutierrez-Valencia J."/>
        </authorList>
    </citation>
    <scope>NUCLEOTIDE SEQUENCE</scope>
</reference>
<protein>
    <submittedName>
        <fullName evidence="1">Uncharacterized protein</fullName>
    </submittedName>
</protein>
<name>A0AAV0ICF4_9ROSI</name>
<organism evidence="1 2">
    <name type="scientific">Linum tenue</name>
    <dbReference type="NCBI Taxonomy" id="586396"/>
    <lineage>
        <taxon>Eukaryota</taxon>
        <taxon>Viridiplantae</taxon>
        <taxon>Streptophyta</taxon>
        <taxon>Embryophyta</taxon>
        <taxon>Tracheophyta</taxon>
        <taxon>Spermatophyta</taxon>
        <taxon>Magnoliopsida</taxon>
        <taxon>eudicotyledons</taxon>
        <taxon>Gunneridae</taxon>
        <taxon>Pentapetalae</taxon>
        <taxon>rosids</taxon>
        <taxon>fabids</taxon>
        <taxon>Malpighiales</taxon>
        <taxon>Linaceae</taxon>
        <taxon>Linum</taxon>
    </lineage>
</organism>
<sequence>MSMSWRLLSLQ</sequence>
<accession>A0AAV0ICF4</accession>
<gene>
    <name evidence="1" type="ORF">LITE_LOCUS8618</name>
</gene>
<dbReference type="EMBL" id="CAMGYJ010000003">
    <property type="protein sequence ID" value="CAI0395196.1"/>
    <property type="molecule type" value="Genomic_DNA"/>
</dbReference>
<evidence type="ECO:0000313" key="2">
    <source>
        <dbReference type="Proteomes" id="UP001154282"/>
    </source>
</evidence>
<comment type="caution">
    <text evidence="1">The sequence shown here is derived from an EMBL/GenBank/DDBJ whole genome shotgun (WGS) entry which is preliminary data.</text>
</comment>
<evidence type="ECO:0000313" key="1">
    <source>
        <dbReference type="EMBL" id="CAI0395196.1"/>
    </source>
</evidence>
<dbReference type="Proteomes" id="UP001154282">
    <property type="component" value="Unassembled WGS sequence"/>
</dbReference>
<proteinExistence type="predicted"/>